<keyword evidence="2" id="KW-1185">Reference proteome</keyword>
<dbReference type="Proteomes" id="UP000184245">
    <property type="component" value="Unassembled WGS sequence"/>
</dbReference>
<dbReference type="OrthoDB" id="2052277at2"/>
<protein>
    <submittedName>
        <fullName evidence="1">Uncharacterized protein</fullName>
    </submittedName>
</protein>
<name>A0A1M4TR22_9CLOT</name>
<evidence type="ECO:0000313" key="1">
    <source>
        <dbReference type="EMBL" id="SHE46717.1"/>
    </source>
</evidence>
<sequence>MAYQAKRSKKFTEDFELVNEEGRVEKTIHVELDADDVVRRINEKYIELMNTRNEIVDIKTDIESNKAMEDAFEKLGRATVNLFEAVFGTEDTGIIVDFYENRYLEMTKEVTPFITKVVIPRLREIAAENKRAVLESYNRKESKGLSGRKK</sequence>
<accession>A0A1M4TR22</accession>
<proteinExistence type="predicted"/>
<dbReference type="EMBL" id="FQVI01000002">
    <property type="protein sequence ID" value="SHE46717.1"/>
    <property type="molecule type" value="Genomic_DNA"/>
</dbReference>
<reference evidence="1 2" key="1">
    <citation type="submission" date="2016-11" db="EMBL/GenBank/DDBJ databases">
        <authorList>
            <person name="Jaros S."/>
            <person name="Januszkiewicz K."/>
            <person name="Wedrychowicz H."/>
        </authorList>
    </citation>
    <scope>NUCLEOTIDE SEQUENCE [LARGE SCALE GENOMIC DNA]</scope>
    <source>
        <strain evidence="1 2">DSM 17459</strain>
    </source>
</reference>
<evidence type="ECO:0000313" key="2">
    <source>
        <dbReference type="Proteomes" id="UP000184245"/>
    </source>
</evidence>
<dbReference type="RefSeq" id="WP_072848815.1">
    <property type="nucleotide sequence ID" value="NZ_FQVI01000002.1"/>
</dbReference>
<dbReference type="STRING" id="1122155.SAMN02745158_00544"/>
<organism evidence="1 2">
    <name type="scientific">Lactonifactor longoviformis DSM 17459</name>
    <dbReference type="NCBI Taxonomy" id="1122155"/>
    <lineage>
        <taxon>Bacteria</taxon>
        <taxon>Bacillati</taxon>
        <taxon>Bacillota</taxon>
        <taxon>Clostridia</taxon>
        <taxon>Eubacteriales</taxon>
        <taxon>Clostridiaceae</taxon>
        <taxon>Lactonifactor</taxon>
    </lineage>
</organism>
<gene>
    <name evidence="1" type="ORF">SAMN02745158_00544</name>
</gene>
<dbReference type="AlphaFoldDB" id="A0A1M4TR22"/>